<dbReference type="AlphaFoldDB" id="A0A8S1N9B6"/>
<proteinExistence type="predicted"/>
<dbReference type="GO" id="GO:0005783">
    <property type="term" value="C:endoplasmic reticulum"/>
    <property type="evidence" value="ECO:0007669"/>
    <property type="project" value="TreeGrafter"/>
</dbReference>
<dbReference type="EMBL" id="CAJJDN010000050">
    <property type="protein sequence ID" value="CAD8086826.1"/>
    <property type="molecule type" value="Genomic_DNA"/>
</dbReference>
<dbReference type="InterPro" id="IPR020845">
    <property type="entry name" value="AMP-binding_CS"/>
</dbReference>
<accession>A0A8S1N9B6</accession>
<dbReference type="PANTHER" id="PTHR43272:SF33">
    <property type="entry name" value="AMP-BINDING DOMAIN-CONTAINING PROTEIN-RELATED"/>
    <property type="match status" value="1"/>
</dbReference>
<evidence type="ECO:0000259" key="3">
    <source>
        <dbReference type="Pfam" id="PF00501"/>
    </source>
</evidence>
<sequence length="653" mass="74353">MQERREYLYAISEGNANETSIYRHPLAKDGFLPPLDNRKVNMQKQLLIQFEKFNEKKTLGIYNEETQRYDHISYKEIIEIATALGSSLCEQDSIKEIQDQQKNVIRPVGIYLSNRREWTLIDIACILYGFTSCPFYDTLGVESITYSMNVTQVSVCFVQASTIGFLAKSNLPYLKTIVTIGPQDPNILNTLQEQKKEVISWDDFIKRSNGNSKPYPELEAQHPLTLVFTSGTTGEPKAAIQSHLNFTSMIALFEHQDKFAFTQDDVYLSYLPLPHTFERVVHLAALSGGAELNYFSGNIQNIARDIQRCKPTYFCGVPRIFNRFYEGIQAQLNTLPPEIQQKFELALAAKIKYYRTTGKTTHDQLDEAFIKTKAILGGRQRIIITGAAPISPKILEYLKATFCCQIIEGYGQTETTAASFLTDYNDSLCGHVGGPTISQEFKLVSVPEMDYLVNQIVDGQKKIRGEVCLRGPSVIKSYFNNIQATKETINEEGWVQTGDIGEIIDGTLKLIDRKKNLFKLSQGEYVSPEKIENCYLRVKGISEVVVFGDSLSNHCVSVIVPESTFLKQWATEYNIQGDHQQLCQNKTLRDHVLKLVNEQGKQDNLNGFEQIKNVYLEPRPFMQVGILTETMKMQRHKARSHYQDIIKFLYSEI</sequence>
<dbReference type="GO" id="GO:0016020">
    <property type="term" value="C:membrane"/>
    <property type="evidence" value="ECO:0007669"/>
    <property type="project" value="TreeGrafter"/>
</dbReference>
<dbReference type="Pfam" id="PF00501">
    <property type="entry name" value="AMP-binding"/>
    <property type="match status" value="1"/>
</dbReference>
<keyword evidence="5" id="KW-1185">Reference proteome</keyword>
<gene>
    <name evidence="4" type="ORF">PSON_ATCC_30995.1.T0500209</name>
</gene>
<reference evidence="4" key="1">
    <citation type="submission" date="2021-01" db="EMBL/GenBank/DDBJ databases">
        <authorList>
            <consortium name="Genoscope - CEA"/>
            <person name="William W."/>
        </authorList>
    </citation>
    <scope>NUCLEOTIDE SEQUENCE</scope>
</reference>
<comment type="caution">
    <text evidence="4">The sequence shown here is derived from an EMBL/GenBank/DDBJ whole genome shotgun (WGS) entry which is preliminary data.</text>
</comment>
<protein>
    <recommendedName>
        <fullName evidence="3">AMP-dependent synthetase/ligase domain-containing protein</fullName>
    </recommendedName>
</protein>
<dbReference type="GO" id="GO:0004467">
    <property type="term" value="F:long-chain fatty acid-CoA ligase activity"/>
    <property type="evidence" value="ECO:0007669"/>
    <property type="project" value="TreeGrafter"/>
</dbReference>
<keyword evidence="1" id="KW-0547">Nucleotide-binding</keyword>
<evidence type="ECO:0000313" key="4">
    <source>
        <dbReference type="EMBL" id="CAD8086826.1"/>
    </source>
</evidence>
<keyword evidence="2" id="KW-0067">ATP-binding</keyword>
<dbReference type="PROSITE" id="PS00455">
    <property type="entry name" value="AMP_BINDING"/>
    <property type="match status" value="1"/>
</dbReference>
<dbReference type="PANTHER" id="PTHR43272">
    <property type="entry name" value="LONG-CHAIN-FATTY-ACID--COA LIGASE"/>
    <property type="match status" value="1"/>
</dbReference>
<evidence type="ECO:0000256" key="1">
    <source>
        <dbReference type="ARBA" id="ARBA00022741"/>
    </source>
</evidence>
<dbReference type="Proteomes" id="UP000692954">
    <property type="component" value="Unassembled WGS sequence"/>
</dbReference>
<evidence type="ECO:0000313" key="5">
    <source>
        <dbReference type="Proteomes" id="UP000692954"/>
    </source>
</evidence>
<name>A0A8S1N9B6_9CILI</name>
<evidence type="ECO:0000256" key="2">
    <source>
        <dbReference type="ARBA" id="ARBA00022840"/>
    </source>
</evidence>
<dbReference type="InterPro" id="IPR000873">
    <property type="entry name" value="AMP-dep_synth/lig_dom"/>
</dbReference>
<dbReference type="GO" id="GO:0005524">
    <property type="term" value="F:ATP binding"/>
    <property type="evidence" value="ECO:0007669"/>
    <property type="project" value="UniProtKB-KW"/>
</dbReference>
<organism evidence="4 5">
    <name type="scientific">Paramecium sonneborni</name>
    <dbReference type="NCBI Taxonomy" id="65129"/>
    <lineage>
        <taxon>Eukaryota</taxon>
        <taxon>Sar</taxon>
        <taxon>Alveolata</taxon>
        <taxon>Ciliophora</taxon>
        <taxon>Intramacronucleata</taxon>
        <taxon>Oligohymenophorea</taxon>
        <taxon>Peniculida</taxon>
        <taxon>Parameciidae</taxon>
        <taxon>Paramecium</taxon>
    </lineage>
</organism>
<feature type="domain" description="AMP-dependent synthetase/ligase" evidence="3">
    <location>
        <begin position="67"/>
        <end position="479"/>
    </location>
</feature>
<dbReference type="OrthoDB" id="1700726at2759"/>